<keyword evidence="5" id="KW-0136">Cellulose degradation</keyword>
<dbReference type="Gene3D" id="1.50.10.10">
    <property type="match status" value="1"/>
</dbReference>
<evidence type="ECO:0000313" key="9">
    <source>
        <dbReference type="EMBL" id="PWL03956.1"/>
    </source>
</evidence>
<evidence type="ECO:0000256" key="5">
    <source>
        <dbReference type="ARBA" id="ARBA00023001"/>
    </source>
</evidence>
<evidence type="ECO:0000256" key="8">
    <source>
        <dbReference type="SAM" id="SignalP"/>
    </source>
</evidence>
<dbReference type="Proteomes" id="UP000245523">
    <property type="component" value="Unassembled WGS sequence"/>
</dbReference>
<comment type="catalytic activity">
    <reaction evidence="1">
        <text>Endohydrolysis of (1-&gt;4)-beta-D-glucosidic linkages in cellulose, lichenin and cereal beta-D-glucans.</text>
        <dbReference type="EC" id="3.2.1.4"/>
    </reaction>
</comment>
<dbReference type="InterPro" id="IPR002037">
    <property type="entry name" value="Glyco_hydro_8"/>
</dbReference>
<dbReference type="PRINTS" id="PR00735">
    <property type="entry name" value="GLHYDRLASE8"/>
</dbReference>
<dbReference type="Pfam" id="PF01270">
    <property type="entry name" value="Glyco_hydro_8"/>
    <property type="match status" value="1"/>
</dbReference>
<evidence type="ECO:0000256" key="7">
    <source>
        <dbReference type="ARBA" id="ARBA00023326"/>
    </source>
</evidence>
<comment type="similarity">
    <text evidence="2">Belongs to the glycosyl hydrolase 8 (cellulase D) family.</text>
</comment>
<name>A0ABX5LNG9_9BACT</name>
<sequence>MKHFTKSLFIAGLTAFSFSNAAPSFPFPQNQAYPYGNTFKSAVTDSIQKHFDVWKKAWYTEAGTFYAKYDGASESANAQMPAGTARVISPDEHAESTVSEGIAYGMLLMVYMSSTASDHQAEFDKLWKYWKCYGKGSNGNGCNSWNGEGMDWKIDNYTGSVDGSGTASDAEFDAALALVMASKQWNNPTYLEEAKKLITWTKSNDFNSDGSIRPGSNWNDAFNPSYSAVAAFQLFYEVTKDAFWQTAVEKATAEVQLCQNAATGLMPDWCDWSSHKPTHTSANVTSGYLGFYNDATRTPWRMAWGYSWYGIKGAKASNDKIISWLDSISYGYAGMLAPGYNVDGSTETDVFVSSDFTGGLGLSMLSADNPGAYLEGLYYTLANTQGKESLTSSSGEQYFAATLNVLYMLLLTGNMPNFYNMTGYTAFTPNPADVQTPKMPEGTLIDTAEHPAISGFTHWGVYSDKLGQTKMYPDSGTSGVFKQLDGTNMVAAEMFIGPEPLYTGAADLKYPFAGIACSFDASQAYYDLSDLANVHIVYKSKGVVRFSLLDQETLNQDKEGGEPGYYLPPTEDWRVLDIDISYNTSGYYKNFNTLTYPAWTGLQGNMDAPDVLKAVRGVKFDAKMQKSGFASFALKEIALQDKDGNIISNLKEINAIQAPKKAVGKALLSQNGKSVHFEQVGNQAKLRIYDLKGNLLASKTVSGTGDIALDALAPASGLYVLRLSTATHSQFLKIQK</sequence>
<feature type="signal peptide" evidence="8">
    <location>
        <begin position="1"/>
        <end position="21"/>
    </location>
</feature>
<comment type="caution">
    <text evidence="9">The sequence shown here is derived from an EMBL/GenBank/DDBJ whole genome shotgun (WGS) entry which is preliminary data.</text>
</comment>
<protein>
    <recommendedName>
        <fullName evidence="3">cellulase</fullName>
        <ecNumber evidence="3">3.2.1.4</ecNumber>
    </recommendedName>
</protein>
<evidence type="ECO:0000256" key="6">
    <source>
        <dbReference type="ARBA" id="ARBA00023295"/>
    </source>
</evidence>
<reference evidence="9 10" key="1">
    <citation type="submission" date="2018-05" db="EMBL/GenBank/DDBJ databases">
        <title>Animal gut microbial communities from fecal samples from Wisconsin, USA.</title>
        <authorList>
            <person name="Neumann A."/>
        </authorList>
    </citation>
    <scope>NUCLEOTIDE SEQUENCE [LARGE SCALE GENOMIC DNA]</scope>
    <source>
        <strain evidence="9 10">UWS4</strain>
    </source>
</reference>
<keyword evidence="10" id="KW-1185">Reference proteome</keyword>
<dbReference type="SUPFAM" id="SSF48208">
    <property type="entry name" value="Six-hairpin glycosidases"/>
    <property type="match status" value="1"/>
</dbReference>
<keyword evidence="8" id="KW-0732">Signal</keyword>
<evidence type="ECO:0000256" key="1">
    <source>
        <dbReference type="ARBA" id="ARBA00000966"/>
    </source>
</evidence>
<evidence type="ECO:0000256" key="2">
    <source>
        <dbReference type="ARBA" id="ARBA00009209"/>
    </source>
</evidence>
<keyword evidence="6" id="KW-0326">Glycosidase</keyword>
<keyword evidence="7" id="KW-0119">Carbohydrate metabolism</keyword>
<feature type="chain" id="PRO_5046365504" description="cellulase" evidence="8">
    <location>
        <begin position="22"/>
        <end position="736"/>
    </location>
</feature>
<dbReference type="InterPro" id="IPR008928">
    <property type="entry name" value="6-hairpin_glycosidase_sf"/>
</dbReference>
<evidence type="ECO:0000256" key="3">
    <source>
        <dbReference type="ARBA" id="ARBA00012601"/>
    </source>
</evidence>
<dbReference type="InterPro" id="IPR026444">
    <property type="entry name" value="Secre_tail"/>
</dbReference>
<keyword evidence="7" id="KW-0624">Polysaccharide degradation</keyword>
<dbReference type="NCBIfam" id="TIGR04183">
    <property type="entry name" value="Por_Secre_tail"/>
    <property type="match status" value="1"/>
</dbReference>
<dbReference type="EC" id="3.2.1.4" evidence="3"/>
<evidence type="ECO:0000313" key="10">
    <source>
        <dbReference type="Proteomes" id="UP000245523"/>
    </source>
</evidence>
<accession>A0ABX5LNG9</accession>
<dbReference type="RefSeq" id="WP_109587177.1">
    <property type="nucleotide sequence ID" value="NZ_JAXEIU010000031.1"/>
</dbReference>
<gene>
    <name evidence="9" type="ORF">B0H50_102128</name>
</gene>
<proteinExistence type="inferred from homology"/>
<keyword evidence="4" id="KW-0378">Hydrolase</keyword>
<evidence type="ECO:0000256" key="4">
    <source>
        <dbReference type="ARBA" id="ARBA00022801"/>
    </source>
</evidence>
<organism evidence="9 10">
    <name type="scientific">Hallerella porci</name>
    <dbReference type="NCBI Taxonomy" id="1945871"/>
    <lineage>
        <taxon>Bacteria</taxon>
        <taxon>Pseudomonadati</taxon>
        <taxon>Fibrobacterota</taxon>
        <taxon>Fibrobacteria</taxon>
        <taxon>Fibrobacterales</taxon>
        <taxon>Fibrobacteraceae</taxon>
        <taxon>Hallerella</taxon>
    </lineage>
</organism>
<dbReference type="EMBL" id="QGHD01000002">
    <property type="protein sequence ID" value="PWL03956.1"/>
    <property type="molecule type" value="Genomic_DNA"/>
</dbReference>
<dbReference type="InterPro" id="IPR012341">
    <property type="entry name" value="6hp_glycosidase-like_sf"/>
</dbReference>